<evidence type="ECO:0000313" key="8">
    <source>
        <dbReference type="Proteomes" id="UP000321901"/>
    </source>
</evidence>
<dbReference type="InterPro" id="IPR036188">
    <property type="entry name" value="FAD/NAD-bd_sf"/>
</dbReference>
<evidence type="ECO:0000256" key="2">
    <source>
        <dbReference type="ARBA" id="ARBA00022723"/>
    </source>
</evidence>
<keyword evidence="4" id="KW-0411">Iron-sulfur</keyword>
<gene>
    <name evidence="7" type="ORF">SLU01_31910</name>
</gene>
<keyword evidence="3" id="KW-0408">Iron</keyword>
<keyword evidence="2" id="KW-0479">Metal-binding</keyword>
<comment type="caution">
    <text evidence="7">The sequence shown here is derived from an EMBL/GenBank/DDBJ whole genome shotgun (WGS) entry which is preliminary data.</text>
</comment>
<dbReference type="Proteomes" id="UP000321901">
    <property type="component" value="Unassembled WGS sequence"/>
</dbReference>
<dbReference type="PANTHER" id="PTHR13847:SF274">
    <property type="entry name" value="RIESKE 2FE-2S IRON-SULFUR PROTEIN YHFW-RELATED"/>
    <property type="match status" value="1"/>
</dbReference>
<dbReference type="Gene3D" id="2.102.10.10">
    <property type="entry name" value="Rieske [2Fe-2S] iron-sulphur domain"/>
    <property type="match status" value="1"/>
</dbReference>
<dbReference type="GO" id="GO:0051537">
    <property type="term" value="F:2 iron, 2 sulfur cluster binding"/>
    <property type="evidence" value="ECO:0007669"/>
    <property type="project" value="UniProtKB-KW"/>
</dbReference>
<protein>
    <submittedName>
        <fullName evidence="7">FAD-dependent oxidoreductase</fullName>
    </submittedName>
</protein>
<dbReference type="PANTHER" id="PTHR13847">
    <property type="entry name" value="SARCOSINE DEHYDROGENASE-RELATED"/>
    <property type="match status" value="1"/>
</dbReference>
<proteinExistence type="predicted"/>
<dbReference type="GO" id="GO:0005737">
    <property type="term" value="C:cytoplasm"/>
    <property type="evidence" value="ECO:0007669"/>
    <property type="project" value="TreeGrafter"/>
</dbReference>
<dbReference type="EMBL" id="BJYL01000051">
    <property type="protein sequence ID" value="GEN84879.1"/>
    <property type="molecule type" value="Genomic_DNA"/>
</dbReference>
<dbReference type="Gene3D" id="3.30.9.10">
    <property type="entry name" value="D-Amino Acid Oxidase, subunit A, domain 2"/>
    <property type="match status" value="1"/>
</dbReference>
<keyword evidence="5" id="KW-1015">Disulfide bond</keyword>
<dbReference type="Gene3D" id="3.50.50.60">
    <property type="entry name" value="FAD/NAD(P)-binding domain"/>
    <property type="match status" value="1"/>
</dbReference>
<dbReference type="InterPro" id="IPR005805">
    <property type="entry name" value="Rieske_Fe-S_prot_C"/>
</dbReference>
<evidence type="ECO:0000256" key="1">
    <source>
        <dbReference type="ARBA" id="ARBA00022714"/>
    </source>
</evidence>
<dbReference type="AlphaFoldDB" id="A0A511ZBQ1"/>
<sequence>MNNSLWLQTAYPRETYPALDKDIECDVCIIGGGLSGIANAYFLAKEGKNVVLLEKDEILSGATGNSTGKLTVQHDIVYADLIKQFGRDNARIYYEVNRDAVSFGKSFSEGDELRNADSVLFSQSKYGTELLQDEKRAYDDIGIAGELGRNSELPLRTEATLMIQNEAQIHPVRLGQHLAKLAVKAGARIFEKSDVRLMDLKKRLLYTNSQNEIQFNELLLCTHYPIEALRGLQIMKLSVSRSYIVAAPANMPLTGQYISVDNPKRSVRTAFIDGKTHFLLSGEGHQAGMEKETQVHYETLSSELHSIYQLDPLKCGWSAQDPSTPDLIPYAGQISRSMPYVYLNTGFRKWGLSNSLASARIISDQIVGRQNKASSLYAPDRTGFGSFLMQALKNTGLVLKEFTGGHITRTHSPICTHMGCRTRWNEADQTWDCPCHGSRFRKDGSVLEGPATKPLDLG</sequence>
<accession>A0A511ZBQ1</accession>
<dbReference type="SUPFAM" id="SSF50022">
    <property type="entry name" value="ISP domain"/>
    <property type="match status" value="1"/>
</dbReference>
<dbReference type="GO" id="GO:0046872">
    <property type="term" value="F:metal ion binding"/>
    <property type="evidence" value="ECO:0007669"/>
    <property type="project" value="UniProtKB-KW"/>
</dbReference>
<evidence type="ECO:0000256" key="5">
    <source>
        <dbReference type="ARBA" id="ARBA00023157"/>
    </source>
</evidence>
<dbReference type="PRINTS" id="PR00162">
    <property type="entry name" value="RIESKE"/>
</dbReference>
<dbReference type="SUPFAM" id="SSF51971">
    <property type="entry name" value="Nucleotide-binding domain"/>
    <property type="match status" value="1"/>
</dbReference>
<name>A0A511ZBQ1_9BACL</name>
<dbReference type="PROSITE" id="PS51296">
    <property type="entry name" value="RIESKE"/>
    <property type="match status" value="1"/>
</dbReference>
<dbReference type="GO" id="GO:0016020">
    <property type="term" value="C:membrane"/>
    <property type="evidence" value="ECO:0007669"/>
    <property type="project" value="InterPro"/>
</dbReference>
<feature type="domain" description="Rieske" evidence="6">
    <location>
        <begin position="409"/>
        <end position="458"/>
    </location>
</feature>
<organism evidence="7 8">
    <name type="scientific">Sporosarcina luteola</name>
    <dbReference type="NCBI Taxonomy" id="582850"/>
    <lineage>
        <taxon>Bacteria</taxon>
        <taxon>Bacillati</taxon>
        <taxon>Bacillota</taxon>
        <taxon>Bacilli</taxon>
        <taxon>Bacillales</taxon>
        <taxon>Caryophanaceae</taxon>
        <taxon>Sporosarcina</taxon>
    </lineage>
</organism>
<dbReference type="InterPro" id="IPR036922">
    <property type="entry name" value="Rieske_2Fe-2S_sf"/>
</dbReference>
<evidence type="ECO:0000313" key="7">
    <source>
        <dbReference type="EMBL" id="GEN84879.1"/>
    </source>
</evidence>
<evidence type="ECO:0000256" key="3">
    <source>
        <dbReference type="ARBA" id="ARBA00023004"/>
    </source>
</evidence>
<dbReference type="InterPro" id="IPR006076">
    <property type="entry name" value="FAD-dep_OxRdtase"/>
</dbReference>
<dbReference type="InterPro" id="IPR017941">
    <property type="entry name" value="Rieske_2Fe-2S"/>
</dbReference>
<reference evidence="7 8" key="1">
    <citation type="submission" date="2019-07" db="EMBL/GenBank/DDBJ databases">
        <title>Whole genome shotgun sequence of Sporosarcina luteola NBRC 105378.</title>
        <authorList>
            <person name="Hosoyama A."/>
            <person name="Uohara A."/>
            <person name="Ohji S."/>
            <person name="Ichikawa N."/>
        </authorList>
    </citation>
    <scope>NUCLEOTIDE SEQUENCE [LARGE SCALE GENOMIC DNA]</scope>
    <source>
        <strain evidence="7 8">NBRC 105378</strain>
    </source>
</reference>
<dbReference type="Pfam" id="PF01266">
    <property type="entry name" value="DAO"/>
    <property type="match status" value="1"/>
</dbReference>
<dbReference type="GO" id="GO:0016705">
    <property type="term" value="F:oxidoreductase activity, acting on paired donors, with incorporation or reduction of molecular oxygen"/>
    <property type="evidence" value="ECO:0007669"/>
    <property type="project" value="UniProtKB-ARBA"/>
</dbReference>
<dbReference type="Pfam" id="PF00355">
    <property type="entry name" value="Rieske"/>
    <property type="match status" value="1"/>
</dbReference>
<keyword evidence="8" id="KW-1185">Reference proteome</keyword>
<dbReference type="GO" id="GO:0004497">
    <property type="term" value="F:monooxygenase activity"/>
    <property type="evidence" value="ECO:0007669"/>
    <property type="project" value="UniProtKB-ARBA"/>
</dbReference>
<evidence type="ECO:0000256" key="4">
    <source>
        <dbReference type="ARBA" id="ARBA00023014"/>
    </source>
</evidence>
<evidence type="ECO:0000259" key="6">
    <source>
        <dbReference type="PROSITE" id="PS51296"/>
    </source>
</evidence>
<dbReference type="RefSeq" id="WP_147060143.1">
    <property type="nucleotide sequence ID" value="NZ_BJYL01000051.1"/>
</dbReference>
<dbReference type="OrthoDB" id="9767869at2"/>
<keyword evidence="1" id="KW-0001">2Fe-2S</keyword>